<comment type="caution">
    <text evidence="1">The sequence shown here is derived from an EMBL/GenBank/DDBJ whole genome shotgun (WGS) entry which is preliminary data.</text>
</comment>
<reference evidence="1 2" key="1">
    <citation type="submission" date="2013-12" db="EMBL/GenBank/DDBJ databases">
        <title>A Varibaculum cambriense genome reconstructed from a premature infant gut community with otherwise low bacterial novelty that shifts toward anaerobic metabolism during the third week of life.</title>
        <authorList>
            <person name="Brown C.T."/>
            <person name="Sharon I."/>
            <person name="Thomas B.C."/>
            <person name="Castelle C.J."/>
            <person name="Morowitz M.J."/>
            <person name="Banfield J.F."/>
        </authorList>
    </citation>
    <scope>NUCLEOTIDE SEQUENCE [LARGE SCALE GENOMIC DNA]</scope>
    <source>
        <strain evidence="2">DORA_11</strain>
    </source>
</reference>
<evidence type="ECO:0000313" key="1">
    <source>
        <dbReference type="EMBL" id="ETI98444.1"/>
    </source>
</evidence>
<protein>
    <submittedName>
        <fullName evidence="1">Uncharacterized protein</fullName>
    </submittedName>
</protein>
<organism evidence="1 2">
    <name type="scientific">Veillonella dispar DORA_11</name>
    <dbReference type="NCBI Taxonomy" id="1403949"/>
    <lineage>
        <taxon>Bacteria</taxon>
        <taxon>Bacillati</taxon>
        <taxon>Bacillota</taxon>
        <taxon>Negativicutes</taxon>
        <taxon>Veillonellales</taxon>
        <taxon>Veillonellaceae</taxon>
        <taxon>Veillonella</taxon>
    </lineage>
</organism>
<name>W1V0F9_9FIRM</name>
<accession>W1V0F9</accession>
<sequence length="72" mass="7932">MVFKSAFHASVVSMWASSMMNTFLRPSTGINLTLSRRARTSSIPRFDAASISRTSMDCPLKIDLQALHSLQG</sequence>
<dbReference type="EMBL" id="AZMJ01000547">
    <property type="protein sequence ID" value="ETI98444.1"/>
    <property type="molecule type" value="Genomic_DNA"/>
</dbReference>
<gene>
    <name evidence="1" type="ORF">Q619_VDC00547G0007</name>
</gene>
<proteinExistence type="predicted"/>
<evidence type="ECO:0000313" key="2">
    <source>
        <dbReference type="Proteomes" id="UP000018855"/>
    </source>
</evidence>
<dbReference type="AlphaFoldDB" id="W1V0F9"/>
<dbReference type="Proteomes" id="UP000018855">
    <property type="component" value="Unassembled WGS sequence"/>
</dbReference>